<feature type="transmembrane region" description="Helical" evidence="6">
    <location>
        <begin position="168"/>
        <end position="191"/>
    </location>
</feature>
<evidence type="ECO:0000256" key="2">
    <source>
        <dbReference type="ARBA" id="ARBA00009773"/>
    </source>
</evidence>
<dbReference type="EMBL" id="BOPH01000102">
    <property type="protein sequence ID" value="GIJ72609.1"/>
    <property type="molecule type" value="Genomic_DNA"/>
</dbReference>
<evidence type="ECO:0000313" key="8">
    <source>
        <dbReference type="Proteomes" id="UP000635606"/>
    </source>
</evidence>
<comment type="subcellular location">
    <subcellularLocation>
        <location evidence="1">Membrane</location>
        <topology evidence="1">Multi-pass membrane protein</topology>
    </subcellularLocation>
</comment>
<dbReference type="AlphaFoldDB" id="A0A8J4EFA7"/>
<keyword evidence="4 6" id="KW-1133">Transmembrane helix</keyword>
<name>A0A8J4EFA7_9ACTN</name>
<evidence type="ECO:0000256" key="3">
    <source>
        <dbReference type="ARBA" id="ARBA00022692"/>
    </source>
</evidence>
<feature type="transmembrane region" description="Helical" evidence="6">
    <location>
        <begin position="33"/>
        <end position="54"/>
    </location>
</feature>
<feature type="transmembrane region" description="Helical" evidence="6">
    <location>
        <begin position="224"/>
        <end position="246"/>
    </location>
</feature>
<keyword evidence="3 6" id="KW-0812">Transmembrane</keyword>
<dbReference type="PANTHER" id="PTHR21716">
    <property type="entry name" value="TRANSMEMBRANE PROTEIN"/>
    <property type="match status" value="1"/>
</dbReference>
<dbReference type="Pfam" id="PF01594">
    <property type="entry name" value="AI-2E_transport"/>
    <property type="match status" value="1"/>
</dbReference>
<protein>
    <submittedName>
        <fullName evidence="7">AI-2E family transporter</fullName>
    </submittedName>
</protein>
<sequence>MAQGVARSGRAARFRGRLNGTAPRAALAPAPPAVPRGAVVLLGMAGAVVTIGGMRVVAGFLAPLLLALMLAVTVSPLTTWLRGLGTPTWLATTATVTTVYLLLFLLGGALVLSVARLIDLLPAYADELASLRGDLTGAVEALGGGGQSVRDLIATVEPGTIESVLADVLGTVAGVASNSIFLLAVLLFMCLDAAHLPDRLEVAQRERPQVVGALRSFAQGTRRYLLVSTIFGLIVAVIDTGVLWALGIPLPLLWGLLSFITNYIPNIGFVIGLIPPALLGLFEGGPDLMLSVIVLYSVVNFVIQSIIQPKVVGDAVGLSTTVSFLSLVFWAWVLGPLGALLAIPLSLLAKGLLVDVDPATRWIAPLLSGGSTAPAAPRSGPGRR</sequence>
<dbReference type="GO" id="GO:0016020">
    <property type="term" value="C:membrane"/>
    <property type="evidence" value="ECO:0007669"/>
    <property type="project" value="UniProtKB-SubCell"/>
</dbReference>
<gene>
    <name evidence="7" type="ORF">Voc01_075260</name>
</gene>
<dbReference type="GO" id="GO:0055085">
    <property type="term" value="P:transmembrane transport"/>
    <property type="evidence" value="ECO:0007669"/>
    <property type="project" value="TreeGrafter"/>
</dbReference>
<feature type="transmembrane region" description="Helical" evidence="6">
    <location>
        <begin position="60"/>
        <end position="81"/>
    </location>
</feature>
<comment type="similarity">
    <text evidence="2">Belongs to the autoinducer-2 exporter (AI-2E) (TC 2.A.86) family.</text>
</comment>
<dbReference type="Proteomes" id="UP000635606">
    <property type="component" value="Unassembled WGS sequence"/>
</dbReference>
<reference evidence="7" key="1">
    <citation type="submission" date="2021-01" db="EMBL/GenBank/DDBJ databases">
        <title>Whole genome shotgun sequence of Virgisporangium ochraceum NBRC 16418.</title>
        <authorList>
            <person name="Komaki H."/>
            <person name="Tamura T."/>
        </authorList>
    </citation>
    <scope>NUCLEOTIDE SEQUENCE</scope>
    <source>
        <strain evidence="7">NBRC 16418</strain>
    </source>
</reference>
<feature type="transmembrane region" description="Helical" evidence="6">
    <location>
        <begin position="327"/>
        <end position="348"/>
    </location>
</feature>
<evidence type="ECO:0000313" key="7">
    <source>
        <dbReference type="EMBL" id="GIJ72609.1"/>
    </source>
</evidence>
<feature type="transmembrane region" description="Helical" evidence="6">
    <location>
        <begin position="88"/>
        <end position="112"/>
    </location>
</feature>
<evidence type="ECO:0000256" key="1">
    <source>
        <dbReference type="ARBA" id="ARBA00004141"/>
    </source>
</evidence>
<keyword evidence="8" id="KW-1185">Reference proteome</keyword>
<feature type="transmembrane region" description="Helical" evidence="6">
    <location>
        <begin position="252"/>
        <end position="281"/>
    </location>
</feature>
<proteinExistence type="inferred from homology"/>
<comment type="caution">
    <text evidence="7">The sequence shown here is derived from an EMBL/GenBank/DDBJ whole genome shotgun (WGS) entry which is preliminary data.</text>
</comment>
<evidence type="ECO:0000256" key="6">
    <source>
        <dbReference type="SAM" id="Phobius"/>
    </source>
</evidence>
<dbReference type="PANTHER" id="PTHR21716:SF64">
    <property type="entry name" value="AI-2 TRANSPORT PROTEIN TQSA"/>
    <property type="match status" value="1"/>
</dbReference>
<accession>A0A8J4EFA7</accession>
<organism evidence="7 8">
    <name type="scientific">Virgisporangium ochraceum</name>
    <dbReference type="NCBI Taxonomy" id="65505"/>
    <lineage>
        <taxon>Bacteria</taxon>
        <taxon>Bacillati</taxon>
        <taxon>Actinomycetota</taxon>
        <taxon>Actinomycetes</taxon>
        <taxon>Micromonosporales</taxon>
        <taxon>Micromonosporaceae</taxon>
        <taxon>Virgisporangium</taxon>
    </lineage>
</organism>
<keyword evidence="5 6" id="KW-0472">Membrane</keyword>
<evidence type="ECO:0000256" key="5">
    <source>
        <dbReference type="ARBA" id="ARBA00023136"/>
    </source>
</evidence>
<feature type="transmembrane region" description="Helical" evidence="6">
    <location>
        <begin position="288"/>
        <end position="307"/>
    </location>
</feature>
<dbReference type="InterPro" id="IPR002549">
    <property type="entry name" value="AI-2E-like"/>
</dbReference>
<evidence type="ECO:0000256" key="4">
    <source>
        <dbReference type="ARBA" id="ARBA00022989"/>
    </source>
</evidence>